<organism evidence="4 5">
    <name type="scientific">Blastochloris tepida</name>
    <dbReference type="NCBI Taxonomy" id="2233851"/>
    <lineage>
        <taxon>Bacteria</taxon>
        <taxon>Pseudomonadati</taxon>
        <taxon>Pseudomonadota</taxon>
        <taxon>Alphaproteobacteria</taxon>
        <taxon>Hyphomicrobiales</taxon>
        <taxon>Blastochloridaceae</taxon>
        <taxon>Blastochloris</taxon>
    </lineage>
</organism>
<gene>
    <name evidence="4" type="ORF">BLTE_34120</name>
</gene>
<protein>
    <submittedName>
        <fullName evidence="4">Peptidoglycan-binding protein</fullName>
    </submittedName>
</protein>
<proteinExistence type="predicted"/>
<keyword evidence="5" id="KW-1185">Reference proteome</keyword>
<dbReference type="AlphaFoldDB" id="A0A348G594"/>
<dbReference type="Gene3D" id="1.10.101.10">
    <property type="entry name" value="PGBD-like superfamily/PGBD"/>
    <property type="match status" value="1"/>
</dbReference>
<feature type="signal peptide" evidence="1">
    <location>
        <begin position="1"/>
        <end position="28"/>
    </location>
</feature>
<dbReference type="InterPro" id="IPR002477">
    <property type="entry name" value="Peptidoglycan-bd-like"/>
</dbReference>
<evidence type="ECO:0000256" key="1">
    <source>
        <dbReference type="SAM" id="SignalP"/>
    </source>
</evidence>
<dbReference type="SUPFAM" id="SSF47090">
    <property type="entry name" value="PGBD-like"/>
    <property type="match status" value="1"/>
</dbReference>
<dbReference type="KEGG" id="blag:BLTE_34120"/>
<evidence type="ECO:0000313" key="5">
    <source>
        <dbReference type="Proteomes" id="UP000266934"/>
    </source>
</evidence>
<dbReference type="InterPro" id="IPR043426">
    <property type="entry name" value="MltB-like"/>
</dbReference>
<dbReference type="PANTHER" id="PTHR30163">
    <property type="entry name" value="MEMBRANE-BOUND LYTIC MUREIN TRANSGLYCOSYLASE B"/>
    <property type="match status" value="1"/>
</dbReference>
<dbReference type="InterPro" id="IPR036365">
    <property type="entry name" value="PGBD-like_sf"/>
</dbReference>
<dbReference type="Pfam" id="PF13406">
    <property type="entry name" value="SLT_2"/>
    <property type="match status" value="1"/>
</dbReference>
<feature type="domain" description="Peptidoglycan binding-like" evidence="2">
    <location>
        <begin position="356"/>
        <end position="411"/>
    </location>
</feature>
<keyword evidence="1" id="KW-0732">Signal</keyword>
<dbReference type="OrthoDB" id="9808544at2"/>
<evidence type="ECO:0000313" key="4">
    <source>
        <dbReference type="EMBL" id="BBF94727.1"/>
    </source>
</evidence>
<dbReference type="EMBL" id="AP018907">
    <property type="protein sequence ID" value="BBF94727.1"/>
    <property type="molecule type" value="Genomic_DNA"/>
</dbReference>
<evidence type="ECO:0000259" key="2">
    <source>
        <dbReference type="Pfam" id="PF01471"/>
    </source>
</evidence>
<dbReference type="GO" id="GO:0009253">
    <property type="term" value="P:peptidoglycan catabolic process"/>
    <property type="evidence" value="ECO:0007669"/>
    <property type="project" value="TreeGrafter"/>
</dbReference>
<dbReference type="InterPro" id="IPR031304">
    <property type="entry name" value="SLT_2"/>
</dbReference>
<feature type="chain" id="PRO_5016847760" evidence="1">
    <location>
        <begin position="29"/>
        <end position="415"/>
    </location>
</feature>
<dbReference type="InterPro" id="IPR036366">
    <property type="entry name" value="PGBDSf"/>
</dbReference>
<dbReference type="Gene3D" id="1.10.530.10">
    <property type="match status" value="1"/>
</dbReference>
<dbReference type="Proteomes" id="UP000266934">
    <property type="component" value="Chromosome"/>
</dbReference>
<name>A0A348G594_9HYPH</name>
<dbReference type="NCBIfam" id="TIGR02283">
    <property type="entry name" value="MltB_2"/>
    <property type="match status" value="1"/>
</dbReference>
<dbReference type="Pfam" id="PF01471">
    <property type="entry name" value="PG_binding_1"/>
    <property type="match status" value="1"/>
</dbReference>
<dbReference type="PANTHER" id="PTHR30163:SF10">
    <property type="entry name" value="TRANSGLYCOLASE-RELATED"/>
    <property type="match status" value="1"/>
</dbReference>
<dbReference type="InterPro" id="IPR011970">
    <property type="entry name" value="MltB_2"/>
</dbReference>
<dbReference type="InterPro" id="IPR023346">
    <property type="entry name" value="Lysozyme-like_dom_sf"/>
</dbReference>
<dbReference type="GO" id="GO:0008933">
    <property type="term" value="F:peptidoglycan lytic transglycosylase activity"/>
    <property type="evidence" value="ECO:0007669"/>
    <property type="project" value="TreeGrafter"/>
</dbReference>
<dbReference type="SUPFAM" id="SSF53955">
    <property type="entry name" value="Lysozyme-like"/>
    <property type="match status" value="1"/>
</dbReference>
<evidence type="ECO:0000259" key="3">
    <source>
        <dbReference type="Pfam" id="PF13406"/>
    </source>
</evidence>
<reference evidence="4 5" key="1">
    <citation type="submission" date="2018-08" db="EMBL/GenBank/DDBJ databases">
        <title>Complete genome sequencing of Blastochloris tepida GI.</title>
        <authorList>
            <person name="Tsukatani Y."/>
            <person name="Mori H."/>
        </authorList>
    </citation>
    <scope>NUCLEOTIDE SEQUENCE [LARGE SCALE GENOMIC DNA]</scope>
    <source>
        <strain evidence="4 5">GI</strain>
    </source>
</reference>
<accession>A0A348G594</accession>
<dbReference type="Gene3D" id="1.10.8.350">
    <property type="entry name" value="Bacterial muramidase"/>
    <property type="match status" value="1"/>
</dbReference>
<dbReference type="RefSeq" id="WP_126401788.1">
    <property type="nucleotide sequence ID" value="NZ_AP018907.1"/>
</dbReference>
<feature type="domain" description="Transglycosylase SLT" evidence="3">
    <location>
        <begin position="40"/>
        <end position="334"/>
    </location>
</feature>
<sequence>MVRIAPIASLALAALLGTTFLGSTPARAVGPVDGPPLPAACIEGVKAEARAKGVPEAVLDRAFRGLLTDASVVGFLQNQPEFRTPAWDYVAALVDDEKIADGKRLLKEHAALLSRLEAKYGVEATTIVAVWGIESDYGKTVGLRHIVRSLATLACTAPRRRDYFRTELIAALKVAATNEIPYDALYGSWAGAFGGPQLMPTVFFRVAVDGDGDGRRNVATSVPDVLASIANFVRLNGWRAGLPWGVEVELPDSIGEGQTGRLNRKPVSSWAGAGVRRVDGRPLVGGGLPADAPSAIILPAGRRGPAFLVTRNFEAFYQYNPTIVYAMSIGHLADRLRGGGPIATPWPTTERPLDRAGRRELQTLLMRAGFDIGGVADGVIGRQTVAAIRTVQQKNGLPVTGRATADVLEALRRGR</sequence>